<organism evidence="2 3">
    <name type="scientific">Russula ochroleuca</name>
    <dbReference type="NCBI Taxonomy" id="152965"/>
    <lineage>
        <taxon>Eukaryota</taxon>
        <taxon>Fungi</taxon>
        <taxon>Dikarya</taxon>
        <taxon>Basidiomycota</taxon>
        <taxon>Agaricomycotina</taxon>
        <taxon>Agaricomycetes</taxon>
        <taxon>Russulales</taxon>
        <taxon>Russulaceae</taxon>
        <taxon>Russula</taxon>
    </lineage>
</organism>
<feature type="domain" description="NADP-dependent oxidoreductase" evidence="1">
    <location>
        <begin position="21"/>
        <end position="72"/>
    </location>
</feature>
<reference evidence="2" key="1">
    <citation type="submission" date="2019-10" db="EMBL/GenBank/DDBJ databases">
        <authorList>
            <consortium name="DOE Joint Genome Institute"/>
            <person name="Kuo A."/>
            <person name="Miyauchi S."/>
            <person name="Kiss E."/>
            <person name="Drula E."/>
            <person name="Kohler A."/>
            <person name="Sanchez-Garcia M."/>
            <person name="Andreopoulos B."/>
            <person name="Barry K.W."/>
            <person name="Bonito G."/>
            <person name="Buee M."/>
            <person name="Carver A."/>
            <person name="Chen C."/>
            <person name="Cichocki N."/>
            <person name="Clum A."/>
            <person name="Culley D."/>
            <person name="Crous P.W."/>
            <person name="Fauchery L."/>
            <person name="Girlanda M."/>
            <person name="Hayes R."/>
            <person name="Keri Z."/>
            <person name="LaButti K."/>
            <person name="Lipzen A."/>
            <person name="Lombard V."/>
            <person name="Magnuson J."/>
            <person name="Maillard F."/>
            <person name="Morin E."/>
            <person name="Murat C."/>
            <person name="Nolan M."/>
            <person name="Ohm R."/>
            <person name="Pangilinan J."/>
            <person name="Pereira M."/>
            <person name="Perotto S."/>
            <person name="Peter M."/>
            <person name="Riley R."/>
            <person name="Sitrit Y."/>
            <person name="Stielow B."/>
            <person name="Szollosi G."/>
            <person name="Zifcakova L."/>
            <person name="Stursova M."/>
            <person name="Spatafora J.W."/>
            <person name="Tedersoo L."/>
            <person name="Vaario L.-M."/>
            <person name="Yamada A."/>
            <person name="Yan M."/>
            <person name="Wang P."/>
            <person name="Xu J."/>
            <person name="Bruns T."/>
            <person name="Baldrian P."/>
            <person name="Vilgalys R."/>
            <person name="Henrissat B."/>
            <person name="Grigoriev I.V."/>
            <person name="Hibbett D."/>
            <person name="Nagy L.G."/>
            <person name="Martin F.M."/>
        </authorList>
    </citation>
    <scope>NUCLEOTIDE SEQUENCE</scope>
    <source>
        <strain evidence="2">Prilba</strain>
    </source>
</reference>
<evidence type="ECO:0000313" key="2">
    <source>
        <dbReference type="EMBL" id="KAF8484710.1"/>
    </source>
</evidence>
<dbReference type="Proteomes" id="UP000759537">
    <property type="component" value="Unassembled WGS sequence"/>
</dbReference>
<accession>A0A9P5TC70</accession>
<dbReference type="SUPFAM" id="SSF51430">
    <property type="entry name" value="NAD(P)-linked oxidoreductase"/>
    <property type="match status" value="1"/>
</dbReference>
<evidence type="ECO:0000259" key="1">
    <source>
        <dbReference type="Pfam" id="PF00248"/>
    </source>
</evidence>
<gene>
    <name evidence="2" type="ORF">DFH94DRAFT_715506</name>
</gene>
<comment type="caution">
    <text evidence="2">The sequence shown here is derived from an EMBL/GenBank/DDBJ whole genome shotgun (WGS) entry which is preliminary data.</text>
</comment>
<sequence>MHICLDPFFSLMPNSFNSMCGKEPAQILIRWSLQRGFVPLPKTENPDRVRSNIDVFGFEISKEDIDKLDELDRDKEGGLLHGIPSTSTWTSIKVVILSYRYPTTWTQMLAGRTLYNVPHLTYGSLSYQPVF</sequence>
<dbReference type="PANTHER" id="PTHR43827">
    <property type="entry name" value="2,5-DIKETO-D-GLUCONIC ACID REDUCTASE"/>
    <property type="match status" value="1"/>
</dbReference>
<dbReference type="InterPro" id="IPR023210">
    <property type="entry name" value="NADP_OxRdtase_dom"/>
</dbReference>
<dbReference type="PANTHER" id="PTHR43827:SF13">
    <property type="entry name" value="ALDO_KETO REDUCTASE FAMILY PROTEIN"/>
    <property type="match status" value="1"/>
</dbReference>
<keyword evidence="3" id="KW-1185">Reference proteome</keyword>
<dbReference type="AlphaFoldDB" id="A0A9P5TC70"/>
<evidence type="ECO:0000313" key="3">
    <source>
        <dbReference type="Proteomes" id="UP000759537"/>
    </source>
</evidence>
<dbReference type="GO" id="GO:0016491">
    <property type="term" value="F:oxidoreductase activity"/>
    <property type="evidence" value="ECO:0007669"/>
    <property type="project" value="InterPro"/>
</dbReference>
<reference evidence="2" key="2">
    <citation type="journal article" date="2020" name="Nat. Commun.">
        <title>Large-scale genome sequencing of mycorrhizal fungi provides insights into the early evolution of symbiotic traits.</title>
        <authorList>
            <person name="Miyauchi S."/>
            <person name="Kiss E."/>
            <person name="Kuo A."/>
            <person name="Drula E."/>
            <person name="Kohler A."/>
            <person name="Sanchez-Garcia M."/>
            <person name="Morin E."/>
            <person name="Andreopoulos B."/>
            <person name="Barry K.W."/>
            <person name="Bonito G."/>
            <person name="Buee M."/>
            <person name="Carver A."/>
            <person name="Chen C."/>
            <person name="Cichocki N."/>
            <person name="Clum A."/>
            <person name="Culley D."/>
            <person name="Crous P.W."/>
            <person name="Fauchery L."/>
            <person name="Girlanda M."/>
            <person name="Hayes R.D."/>
            <person name="Keri Z."/>
            <person name="LaButti K."/>
            <person name="Lipzen A."/>
            <person name="Lombard V."/>
            <person name="Magnuson J."/>
            <person name="Maillard F."/>
            <person name="Murat C."/>
            <person name="Nolan M."/>
            <person name="Ohm R.A."/>
            <person name="Pangilinan J."/>
            <person name="Pereira M.F."/>
            <person name="Perotto S."/>
            <person name="Peter M."/>
            <person name="Pfister S."/>
            <person name="Riley R."/>
            <person name="Sitrit Y."/>
            <person name="Stielow J.B."/>
            <person name="Szollosi G."/>
            <person name="Zifcakova L."/>
            <person name="Stursova M."/>
            <person name="Spatafora J.W."/>
            <person name="Tedersoo L."/>
            <person name="Vaario L.M."/>
            <person name="Yamada A."/>
            <person name="Yan M."/>
            <person name="Wang P."/>
            <person name="Xu J."/>
            <person name="Bruns T."/>
            <person name="Baldrian P."/>
            <person name="Vilgalys R."/>
            <person name="Dunand C."/>
            <person name="Henrissat B."/>
            <person name="Grigoriev I.V."/>
            <person name="Hibbett D."/>
            <person name="Nagy L.G."/>
            <person name="Martin F.M."/>
        </authorList>
    </citation>
    <scope>NUCLEOTIDE SEQUENCE</scope>
    <source>
        <strain evidence="2">Prilba</strain>
    </source>
</reference>
<name>A0A9P5TC70_9AGAM</name>
<protein>
    <recommendedName>
        <fullName evidence="1">NADP-dependent oxidoreductase domain-containing protein</fullName>
    </recommendedName>
</protein>
<dbReference type="InterPro" id="IPR020471">
    <property type="entry name" value="AKR"/>
</dbReference>
<dbReference type="OrthoDB" id="416253at2759"/>
<dbReference type="InterPro" id="IPR036812">
    <property type="entry name" value="NAD(P)_OxRdtase_dom_sf"/>
</dbReference>
<dbReference type="Pfam" id="PF00248">
    <property type="entry name" value="Aldo_ket_red"/>
    <property type="match status" value="1"/>
</dbReference>
<dbReference type="Gene3D" id="3.20.20.100">
    <property type="entry name" value="NADP-dependent oxidoreductase domain"/>
    <property type="match status" value="1"/>
</dbReference>
<dbReference type="EMBL" id="WHVB01000003">
    <property type="protein sequence ID" value="KAF8484710.1"/>
    <property type="molecule type" value="Genomic_DNA"/>
</dbReference>
<proteinExistence type="predicted"/>